<dbReference type="Pfam" id="PF12730">
    <property type="entry name" value="ABC2_membrane_4"/>
    <property type="match status" value="1"/>
</dbReference>
<feature type="transmembrane region" description="Helical" evidence="1">
    <location>
        <begin position="224"/>
        <end position="245"/>
    </location>
</feature>
<dbReference type="eggNOG" id="COG4200">
    <property type="taxonomic scope" value="Bacteria"/>
</dbReference>
<feature type="transmembrane region" description="Helical" evidence="1">
    <location>
        <begin position="17"/>
        <end position="37"/>
    </location>
</feature>
<keyword evidence="1" id="KW-1133">Transmembrane helix</keyword>
<proteinExistence type="predicted"/>
<feature type="transmembrane region" description="Helical" evidence="1">
    <location>
        <begin position="57"/>
        <end position="75"/>
    </location>
</feature>
<protein>
    <recommendedName>
        <fullName evidence="4">ABC-2 type transport system permease protein</fullName>
    </recommendedName>
</protein>
<feature type="transmembrane region" description="Helical" evidence="1">
    <location>
        <begin position="101"/>
        <end position="125"/>
    </location>
</feature>
<evidence type="ECO:0000313" key="2">
    <source>
        <dbReference type="EMBL" id="AEG59120.1"/>
    </source>
</evidence>
<feature type="transmembrane region" description="Helical" evidence="1">
    <location>
        <begin position="166"/>
        <end position="185"/>
    </location>
</feature>
<sequence>MIRALSVEFRKTRYRKIWMIVAALIGFQFLWAFWGFWDMDVHDLQQGWMTCLYQFPVLNAIMMPVITAVIASKLSDVEHKGQTFRLLETLIPAGRLFNAKFLCGAFYILSVTLLQLATILLLGYFAGFTGPVPLAQMGYHLFFTFCVSITLLLLQQVLSLLFVNQMVSLSVGLIGGFAGLFTMYLPQQFSKLVLWSYYGVLMVVGMDWDRATRITNYYWVEIDWAGFFLLVAAFFVIYIIGRTLFTRKEM</sequence>
<keyword evidence="3" id="KW-1185">Reference proteome</keyword>
<dbReference type="EMBL" id="CP002780">
    <property type="protein sequence ID" value="AEG59120.1"/>
    <property type="molecule type" value="Genomic_DNA"/>
</dbReference>
<dbReference type="Proteomes" id="UP000009234">
    <property type="component" value="Chromosome"/>
</dbReference>
<keyword evidence="1" id="KW-0472">Membrane</keyword>
<evidence type="ECO:0000256" key="1">
    <source>
        <dbReference type="SAM" id="Phobius"/>
    </source>
</evidence>
<reference evidence="2 3" key="2">
    <citation type="journal article" date="2012" name="Stand. Genomic Sci.">
        <title>Complete genome sequence of the sulfate-reducing firmicute Desulfotomaculum ruminis type strain (DL(T)).</title>
        <authorList>
            <person name="Spring S."/>
            <person name="Visser M."/>
            <person name="Lu M."/>
            <person name="Copeland A."/>
            <person name="Lapidus A."/>
            <person name="Lucas S."/>
            <person name="Cheng J.F."/>
            <person name="Han C."/>
            <person name="Tapia R."/>
            <person name="Goodwin L.A."/>
            <person name="Pitluck S."/>
            <person name="Ivanova N."/>
            <person name="Land M."/>
            <person name="Hauser L."/>
            <person name="Larimer F."/>
            <person name="Rohde M."/>
            <person name="Goker M."/>
            <person name="Detter J.C."/>
            <person name="Kyrpides N.C."/>
            <person name="Woyke T."/>
            <person name="Schaap P.J."/>
            <person name="Plugge C.M."/>
            <person name="Muyzer G."/>
            <person name="Kuever J."/>
            <person name="Pereira I.A."/>
            <person name="Parshina S.N."/>
            <person name="Bernier-Latmani R."/>
            <person name="Stams A.J."/>
            <person name="Klenk H.P."/>
        </authorList>
    </citation>
    <scope>NUCLEOTIDE SEQUENCE [LARGE SCALE GENOMIC DNA]</scope>
    <source>
        <strain evidence="3">ATCC 23193 / DSM 2154 / NCIB 8452 / DL</strain>
    </source>
</reference>
<evidence type="ECO:0000313" key="3">
    <source>
        <dbReference type="Proteomes" id="UP000009234"/>
    </source>
</evidence>
<gene>
    <name evidence="2" type="ordered locus">Desru_0842</name>
</gene>
<dbReference type="OrthoDB" id="3190532at2"/>
<evidence type="ECO:0008006" key="4">
    <source>
        <dbReference type="Google" id="ProtNLM"/>
    </source>
</evidence>
<feature type="transmembrane region" description="Helical" evidence="1">
    <location>
        <begin position="137"/>
        <end position="154"/>
    </location>
</feature>
<reference evidence="3" key="1">
    <citation type="submission" date="2011-05" db="EMBL/GenBank/DDBJ databases">
        <title>Complete sequence of Desulfotomaculum ruminis DSM 2154.</title>
        <authorList>
            <person name="Lucas S."/>
            <person name="Copeland A."/>
            <person name="Lapidus A."/>
            <person name="Cheng J.-F."/>
            <person name="Goodwin L."/>
            <person name="Pitluck S."/>
            <person name="Lu M."/>
            <person name="Detter J.C."/>
            <person name="Han C."/>
            <person name="Tapia R."/>
            <person name="Land M."/>
            <person name="Hauser L."/>
            <person name="Kyrpides N."/>
            <person name="Ivanova N."/>
            <person name="Mikhailova N."/>
            <person name="Pagani I."/>
            <person name="Stams A.J.M."/>
            <person name="Plugge C.M."/>
            <person name="Muyzer G."/>
            <person name="Kuever J."/>
            <person name="Parshina S.N."/>
            <person name="Ivanova A.E."/>
            <person name="Nazina T.N."/>
            <person name="Brambilla E."/>
            <person name="Spring S."/>
            <person name="Klenk H.-P."/>
            <person name="Woyke T."/>
        </authorList>
    </citation>
    <scope>NUCLEOTIDE SEQUENCE [LARGE SCALE GENOMIC DNA]</scope>
    <source>
        <strain evidence="3">ATCC 23193 / DSM 2154 / NCIB 8452 / DL</strain>
    </source>
</reference>
<name>F6DV54_DESRL</name>
<organism evidence="2 3">
    <name type="scientific">Desulforamulus ruminis (strain ATCC 23193 / DSM 2154 / NCIMB 8452 / DL)</name>
    <name type="common">Desulfotomaculum ruminis</name>
    <dbReference type="NCBI Taxonomy" id="696281"/>
    <lineage>
        <taxon>Bacteria</taxon>
        <taxon>Bacillati</taxon>
        <taxon>Bacillota</taxon>
        <taxon>Clostridia</taxon>
        <taxon>Eubacteriales</taxon>
        <taxon>Peptococcaceae</taxon>
        <taxon>Desulforamulus</taxon>
    </lineage>
</organism>
<accession>F6DV54</accession>
<dbReference type="RefSeq" id="WP_013840891.1">
    <property type="nucleotide sequence ID" value="NC_015589.1"/>
</dbReference>
<dbReference type="KEGG" id="dru:Desru_0842"/>
<dbReference type="HOGENOM" id="CLU_086622_0_2_9"/>
<keyword evidence="1" id="KW-0812">Transmembrane</keyword>
<dbReference type="AlphaFoldDB" id="F6DV54"/>
<dbReference type="STRING" id="696281.Desru_0842"/>